<dbReference type="EMBL" id="JBGMEF010000017">
    <property type="protein sequence ID" value="MFO3666863.1"/>
    <property type="molecule type" value="Genomic_DNA"/>
</dbReference>
<evidence type="ECO:0000313" key="3">
    <source>
        <dbReference type="Proteomes" id="UP001637994"/>
    </source>
</evidence>
<protein>
    <submittedName>
        <fullName evidence="2">Uncharacterized protein</fullName>
    </submittedName>
</protein>
<comment type="caution">
    <text evidence="2">The sequence shown here is derived from an EMBL/GenBank/DDBJ whole genome shotgun (WGS) entry which is preliminary data.</text>
</comment>
<reference evidence="2 3" key="1">
    <citation type="journal article" date="2025" name="Anaerobe">
        <title>Description of Anaerococcus kampingiae sp. nov., Anaerococcus groningensis sp. nov., Anaerococcus martiniensis sp. nov., and Anaerococcus cruorum sp. nov., isolated from human clinical specimens.</title>
        <authorList>
            <person name="Boiten K.E."/>
            <person name="Meijer J."/>
            <person name="van Wezel E.M."/>
            <person name="Veloo A.C.M."/>
        </authorList>
    </citation>
    <scope>NUCLEOTIDE SEQUENCE [LARGE SCALE GENOMIC DNA]</scope>
    <source>
        <strain evidence="2 3">ENR0874</strain>
    </source>
</reference>
<keyword evidence="1" id="KW-0812">Transmembrane</keyword>
<gene>
    <name evidence="2" type="ORF">ACCQ42_03665</name>
</gene>
<name>A0ABW9MD13_9FIRM</name>
<keyword evidence="1" id="KW-0472">Membrane</keyword>
<feature type="transmembrane region" description="Helical" evidence="1">
    <location>
        <begin position="37"/>
        <end position="53"/>
    </location>
</feature>
<accession>A0ABW9MD13</accession>
<evidence type="ECO:0000313" key="2">
    <source>
        <dbReference type="EMBL" id="MFO3666863.1"/>
    </source>
</evidence>
<evidence type="ECO:0000256" key="1">
    <source>
        <dbReference type="SAM" id="Phobius"/>
    </source>
</evidence>
<keyword evidence="1" id="KW-1133">Transmembrane helix</keyword>
<feature type="transmembrane region" description="Helical" evidence="1">
    <location>
        <begin position="12"/>
        <end position="31"/>
    </location>
</feature>
<feature type="transmembrane region" description="Helical" evidence="1">
    <location>
        <begin position="84"/>
        <end position="114"/>
    </location>
</feature>
<dbReference type="Proteomes" id="UP001637994">
    <property type="component" value="Unassembled WGS sequence"/>
</dbReference>
<organism evidence="2 3">
    <name type="scientific">Anaerococcus kampingae</name>
    <dbReference type="NCBI Taxonomy" id="3115614"/>
    <lineage>
        <taxon>Bacteria</taxon>
        <taxon>Bacillati</taxon>
        <taxon>Bacillota</taxon>
        <taxon>Tissierellia</taxon>
        <taxon>Tissierellales</taxon>
        <taxon>Peptoniphilaceae</taxon>
        <taxon>Anaerococcus</taxon>
    </lineage>
</organism>
<keyword evidence="3" id="KW-1185">Reference proteome</keyword>
<sequence>MARNLSNKQKNTYLGLMLIMYILMVGVVYEVRVYDTWYLFVATLVWSVIALFYQKSLGIKFNKEANYYLESIDKKYKYLFYGSFALMGLAISFSVSLSIKFLNLLVIAACYQLYMTKKMLDYAY</sequence>
<dbReference type="RefSeq" id="WP_311531123.1">
    <property type="nucleotide sequence ID" value="NZ_JBGMEF010000017.1"/>
</dbReference>
<proteinExistence type="predicted"/>